<evidence type="ECO:0000256" key="6">
    <source>
        <dbReference type="ARBA" id="ARBA00022692"/>
    </source>
</evidence>
<comment type="subcellular location">
    <subcellularLocation>
        <location evidence="1">Cell inner membrane</location>
        <topology evidence="1">Single-pass membrane protein</topology>
    </subcellularLocation>
</comment>
<dbReference type="Gene3D" id="3.30.1360.100">
    <property type="entry name" value="General secretion pathway protein M, EpsM"/>
    <property type="match status" value="1"/>
</dbReference>
<dbReference type="GO" id="GO:0015628">
    <property type="term" value="P:protein secretion by the type II secretion system"/>
    <property type="evidence" value="ECO:0007669"/>
    <property type="project" value="InterPro"/>
</dbReference>
<dbReference type="Pfam" id="PF05134">
    <property type="entry name" value="T2SSL"/>
    <property type="match status" value="1"/>
</dbReference>
<dbReference type="GO" id="GO:0015627">
    <property type="term" value="C:type II protein secretion system complex"/>
    <property type="evidence" value="ECO:0007669"/>
    <property type="project" value="InterPro"/>
</dbReference>
<reference evidence="14 15" key="1">
    <citation type="submission" date="2018-10" db="EMBL/GenBank/DDBJ databases">
        <authorList>
            <person name="Chen W.-M."/>
        </authorList>
    </citation>
    <scope>NUCLEOTIDE SEQUENCE [LARGE SCALE GENOMIC DNA]</scope>
    <source>
        <strain evidence="14 15">THS-13</strain>
    </source>
</reference>
<evidence type="ECO:0000256" key="3">
    <source>
        <dbReference type="ARBA" id="ARBA00022448"/>
    </source>
</evidence>
<evidence type="ECO:0000313" key="14">
    <source>
        <dbReference type="EMBL" id="ROH89614.1"/>
    </source>
</evidence>
<dbReference type="Proteomes" id="UP000282106">
    <property type="component" value="Unassembled WGS sequence"/>
</dbReference>
<evidence type="ECO:0000256" key="4">
    <source>
        <dbReference type="ARBA" id="ARBA00022475"/>
    </source>
</evidence>
<comment type="function">
    <text evidence="10">Inner membrane component of the type II secretion system required for the energy-dependent secretion of extracellular factors such as proteases and toxins from the periplasm.</text>
</comment>
<evidence type="ECO:0000259" key="13">
    <source>
        <dbReference type="Pfam" id="PF12693"/>
    </source>
</evidence>
<organism evidence="14 15">
    <name type="scientific">Stagnimonas aquatica</name>
    <dbReference type="NCBI Taxonomy" id="2689987"/>
    <lineage>
        <taxon>Bacteria</taxon>
        <taxon>Pseudomonadati</taxon>
        <taxon>Pseudomonadota</taxon>
        <taxon>Gammaproteobacteria</taxon>
        <taxon>Nevskiales</taxon>
        <taxon>Nevskiaceae</taxon>
        <taxon>Stagnimonas</taxon>
    </lineage>
</organism>
<dbReference type="PIRSF" id="PIRSF015761">
    <property type="entry name" value="Protein_L"/>
    <property type="match status" value="1"/>
</dbReference>
<comment type="caution">
    <text evidence="14">The sequence shown here is derived from an EMBL/GenBank/DDBJ whole genome shotgun (WGS) entry which is preliminary data.</text>
</comment>
<keyword evidence="6 11" id="KW-0812">Transmembrane</keyword>
<dbReference type="InterPro" id="IPR043129">
    <property type="entry name" value="ATPase_NBD"/>
</dbReference>
<evidence type="ECO:0000256" key="10">
    <source>
        <dbReference type="PIRNR" id="PIRNR015761"/>
    </source>
</evidence>
<dbReference type="CDD" id="cd24017">
    <property type="entry name" value="ASKHA_T2SSL_N"/>
    <property type="match status" value="1"/>
</dbReference>
<sequence length="402" mass="43673">MRETLHIRLREPGSEAPVAYALTSSDNPVSVLVREAPLTEVLELAPQRRLVLYVPGEDVRLLSANLPVRQAAKALLAAPYALEDQFAEDVETLHFAVAPQPLANNEWPVAVVAEEQLRAWLQPLLARGLAPDALVPETLALPWRDDARWTVLAEPGKLSVRTGPYAGFGCLAEDFELFLDLAEGGQKHALRILVGREVETDFTRLERDVELLPGLEHPLEAFARHYRPAQSINLLQGAYAQQRGFSKQWQAWKLSAGLLALAFLLGAAGNGLSALALKHQANRQQAANEARFRELFPNEQRVVNLQAQAEQQFALAQGNAKGAGLLPLLDALAAGLKAAPSLQLDGLQFREGALFLSLSGSDLAALDQLRAYYTPASGAHLDVQSANSGEEGLKIRIKLSPA</sequence>
<keyword evidence="9 11" id="KW-0472">Membrane</keyword>
<evidence type="ECO:0000256" key="1">
    <source>
        <dbReference type="ARBA" id="ARBA00004377"/>
    </source>
</evidence>
<dbReference type="InterPro" id="IPR025691">
    <property type="entry name" value="GspL_pp_dom"/>
</dbReference>
<dbReference type="Pfam" id="PF12693">
    <property type="entry name" value="GspL_C"/>
    <property type="match status" value="1"/>
</dbReference>
<evidence type="ECO:0000256" key="8">
    <source>
        <dbReference type="ARBA" id="ARBA00022989"/>
    </source>
</evidence>
<dbReference type="Gene3D" id="3.30.420.380">
    <property type="match status" value="1"/>
</dbReference>
<gene>
    <name evidence="14" type="primary">gspL</name>
    <name evidence="14" type="ORF">ED208_10835</name>
</gene>
<keyword evidence="7 10" id="KW-0653">Protein transport</keyword>
<evidence type="ECO:0000313" key="15">
    <source>
        <dbReference type="Proteomes" id="UP000282106"/>
    </source>
</evidence>
<keyword evidence="3 10" id="KW-0813">Transport</keyword>
<evidence type="ECO:0000259" key="12">
    <source>
        <dbReference type="Pfam" id="PF05134"/>
    </source>
</evidence>
<protein>
    <recommendedName>
        <fullName evidence="10">Type II secretion system protein L</fullName>
        <shortName evidence="10">T2SS protein L</shortName>
    </recommendedName>
</protein>
<keyword evidence="4" id="KW-1003">Cell membrane</keyword>
<dbReference type="InParanoid" id="A0A3N0VAI7"/>
<proteinExistence type="inferred from homology"/>
<evidence type="ECO:0000256" key="11">
    <source>
        <dbReference type="SAM" id="Phobius"/>
    </source>
</evidence>
<evidence type="ECO:0000256" key="9">
    <source>
        <dbReference type="ARBA" id="ARBA00023136"/>
    </source>
</evidence>
<dbReference type="AlphaFoldDB" id="A0A3N0VAI7"/>
<dbReference type="NCBIfam" id="TIGR01709">
    <property type="entry name" value="typeII_sec_gspL"/>
    <property type="match status" value="1"/>
</dbReference>
<evidence type="ECO:0000256" key="2">
    <source>
        <dbReference type="ARBA" id="ARBA00005318"/>
    </source>
</evidence>
<name>A0A3N0VAI7_9GAMM</name>
<dbReference type="GO" id="GO:0005886">
    <property type="term" value="C:plasma membrane"/>
    <property type="evidence" value="ECO:0007669"/>
    <property type="project" value="UniProtKB-SubCell"/>
</dbReference>
<dbReference type="InterPro" id="IPR007812">
    <property type="entry name" value="T2SS_protein-GspL"/>
</dbReference>
<feature type="domain" description="GspL periplasmic" evidence="13">
    <location>
        <begin position="246"/>
        <end position="391"/>
    </location>
</feature>
<feature type="domain" description="GspL cytoplasmic actin-ATPase-like" evidence="12">
    <location>
        <begin position="34"/>
        <end position="241"/>
    </location>
</feature>
<feature type="transmembrane region" description="Helical" evidence="11">
    <location>
        <begin position="256"/>
        <end position="277"/>
    </location>
</feature>
<evidence type="ECO:0000256" key="5">
    <source>
        <dbReference type="ARBA" id="ARBA00022519"/>
    </source>
</evidence>
<keyword evidence="5" id="KW-0997">Cell inner membrane</keyword>
<evidence type="ECO:0000256" key="7">
    <source>
        <dbReference type="ARBA" id="ARBA00022927"/>
    </source>
</evidence>
<dbReference type="RefSeq" id="WP_123211911.1">
    <property type="nucleotide sequence ID" value="NZ_RJVO01000004.1"/>
</dbReference>
<comment type="similarity">
    <text evidence="2 10">Belongs to the GSP L family.</text>
</comment>
<dbReference type="SUPFAM" id="SSF53067">
    <property type="entry name" value="Actin-like ATPase domain"/>
    <property type="match status" value="1"/>
</dbReference>
<keyword evidence="8 11" id="KW-1133">Transmembrane helix</keyword>
<dbReference type="InterPro" id="IPR024230">
    <property type="entry name" value="GspL_cyto_dom"/>
</dbReference>
<dbReference type="EMBL" id="RJVO01000004">
    <property type="protein sequence ID" value="ROH89614.1"/>
    <property type="molecule type" value="Genomic_DNA"/>
</dbReference>
<keyword evidence="15" id="KW-1185">Reference proteome</keyword>
<dbReference type="GO" id="GO:0009276">
    <property type="term" value="C:Gram-negative-bacterium-type cell wall"/>
    <property type="evidence" value="ECO:0007669"/>
    <property type="project" value="InterPro"/>
</dbReference>
<accession>A0A3N0VAI7</accession>